<evidence type="ECO:0000313" key="2">
    <source>
        <dbReference type="Proteomes" id="UP000499080"/>
    </source>
</evidence>
<accession>A0A4Y2A5Y6</accession>
<organism evidence="1 2">
    <name type="scientific">Araneus ventricosus</name>
    <name type="common">Orbweaver spider</name>
    <name type="synonym">Epeira ventricosa</name>
    <dbReference type="NCBI Taxonomy" id="182803"/>
    <lineage>
        <taxon>Eukaryota</taxon>
        <taxon>Metazoa</taxon>
        <taxon>Ecdysozoa</taxon>
        <taxon>Arthropoda</taxon>
        <taxon>Chelicerata</taxon>
        <taxon>Arachnida</taxon>
        <taxon>Araneae</taxon>
        <taxon>Araneomorphae</taxon>
        <taxon>Entelegynae</taxon>
        <taxon>Araneoidea</taxon>
        <taxon>Araneidae</taxon>
        <taxon>Araneus</taxon>
    </lineage>
</organism>
<dbReference type="Proteomes" id="UP000499080">
    <property type="component" value="Unassembled WGS sequence"/>
</dbReference>
<reference evidence="1 2" key="1">
    <citation type="journal article" date="2019" name="Sci. Rep.">
        <title>Orb-weaving spider Araneus ventricosus genome elucidates the spidroin gene catalogue.</title>
        <authorList>
            <person name="Kono N."/>
            <person name="Nakamura H."/>
            <person name="Ohtoshi R."/>
            <person name="Moran D.A.P."/>
            <person name="Shinohara A."/>
            <person name="Yoshida Y."/>
            <person name="Fujiwara M."/>
            <person name="Mori M."/>
            <person name="Tomita M."/>
            <person name="Arakawa K."/>
        </authorList>
    </citation>
    <scope>NUCLEOTIDE SEQUENCE [LARGE SCALE GENOMIC DNA]</scope>
</reference>
<protein>
    <submittedName>
        <fullName evidence="1">Uncharacterized protein</fullName>
    </submittedName>
</protein>
<sequence>MVWRRISWYSAGAIITQQDYIAGNDNVTILTDHVDPKVQICHLMVLMVIKYRILTSFRADFLNTKMKFHIVHRLHSHSISILLSPCSQF</sequence>
<dbReference type="AlphaFoldDB" id="A0A4Y2A5Y6"/>
<keyword evidence="2" id="KW-1185">Reference proteome</keyword>
<comment type="caution">
    <text evidence="1">The sequence shown here is derived from an EMBL/GenBank/DDBJ whole genome shotgun (WGS) entry which is preliminary data.</text>
</comment>
<proteinExistence type="predicted"/>
<name>A0A4Y2A5Y6_ARAVE</name>
<evidence type="ECO:0000313" key="1">
    <source>
        <dbReference type="EMBL" id="GBL74785.1"/>
    </source>
</evidence>
<dbReference type="EMBL" id="BGPR01000006">
    <property type="protein sequence ID" value="GBL74785.1"/>
    <property type="molecule type" value="Genomic_DNA"/>
</dbReference>
<gene>
    <name evidence="1" type="ORF">AVEN_243642_1</name>
</gene>